<dbReference type="GO" id="GO:0006412">
    <property type="term" value="P:translation"/>
    <property type="evidence" value="ECO:0007669"/>
    <property type="project" value="InterPro"/>
</dbReference>
<dbReference type="AlphaFoldDB" id="A0A3B0T2C0"/>
<dbReference type="InterPro" id="IPR019972">
    <property type="entry name" value="Ribosomal_uL14_CS"/>
</dbReference>
<keyword evidence="2" id="KW-0687">Ribonucleoprotein</keyword>
<name>A0A3B0T2C0_9ZZZZ</name>
<reference evidence="3" key="1">
    <citation type="submission" date="2018-06" db="EMBL/GenBank/DDBJ databases">
        <authorList>
            <person name="Zhirakovskaya E."/>
        </authorList>
    </citation>
    <scope>NUCLEOTIDE SEQUENCE</scope>
</reference>
<dbReference type="HAMAP" id="MF_01367">
    <property type="entry name" value="Ribosomal_uL14"/>
    <property type="match status" value="1"/>
</dbReference>
<dbReference type="PANTHER" id="PTHR11761:SF3">
    <property type="entry name" value="LARGE RIBOSOMAL SUBUNIT PROTEIN UL14M"/>
    <property type="match status" value="1"/>
</dbReference>
<dbReference type="EMBL" id="UOEN01000074">
    <property type="protein sequence ID" value="VAW12088.1"/>
    <property type="molecule type" value="Genomic_DNA"/>
</dbReference>
<evidence type="ECO:0000256" key="2">
    <source>
        <dbReference type="ARBA" id="ARBA00023274"/>
    </source>
</evidence>
<organism evidence="3">
    <name type="scientific">hydrothermal vent metagenome</name>
    <dbReference type="NCBI Taxonomy" id="652676"/>
    <lineage>
        <taxon>unclassified sequences</taxon>
        <taxon>metagenomes</taxon>
        <taxon>ecological metagenomes</taxon>
    </lineage>
</organism>
<dbReference type="InterPro" id="IPR036853">
    <property type="entry name" value="Ribosomal_uL14_sf"/>
</dbReference>
<dbReference type="InterPro" id="IPR005745">
    <property type="entry name" value="Ribosomal_uL14_bac-type"/>
</dbReference>
<accession>A0A3B0T2C0</accession>
<dbReference type="GO" id="GO:0070180">
    <property type="term" value="F:large ribosomal subunit rRNA binding"/>
    <property type="evidence" value="ECO:0007669"/>
    <property type="project" value="TreeGrafter"/>
</dbReference>
<dbReference type="SUPFAM" id="SSF50193">
    <property type="entry name" value="Ribosomal protein L14"/>
    <property type="match status" value="1"/>
</dbReference>
<dbReference type="SMART" id="SM01374">
    <property type="entry name" value="Ribosomal_L14"/>
    <property type="match status" value="1"/>
</dbReference>
<proteinExistence type="inferred from homology"/>
<dbReference type="NCBIfam" id="TIGR01067">
    <property type="entry name" value="rplN_bact"/>
    <property type="match status" value="1"/>
</dbReference>
<evidence type="ECO:0000256" key="1">
    <source>
        <dbReference type="ARBA" id="ARBA00022980"/>
    </source>
</evidence>
<dbReference type="GO" id="GO:0005762">
    <property type="term" value="C:mitochondrial large ribosomal subunit"/>
    <property type="evidence" value="ECO:0007669"/>
    <property type="project" value="TreeGrafter"/>
</dbReference>
<dbReference type="PROSITE" id="PS00049">
    <property type="entry name" value="RIBOSOMAL_L14"/>
    <property type="match status" value="1"/>
</dbReference>
<dbReference type="GO" id="GO:0003735">
    <property type="term" value="F:structural constituent of ribosome"/>
    <property type="evidence" value="ECO:0007669"/>
    <property type="project" value="InterPro"/>
</dbReference>
<sequence length="122" mass="13242">MIYMKTILDVADNSGARKASMIGVLAAKGRRCAHIGDIIRVNIKESSPDAAVKKGEKAKGIVVRTKTPIRRTDGTYVRFDSNAIVIIDDAGNPKGTRVFGPVARELRAMEYMKIVSLAPEVV</sequence>
<gene>
    <name evidence="3" type="ORF">MNBD_BACTEROID05-400</name>
</gene>
<dbReference type="Gene3D" id="2.40.150.20">
    <property type="entry name" value="Ribosomal protein L14"/>
    <property type="match status" value="1"/>
</dbReference>
<dbReference type="InterPro" id="IPR000218">
    <property type="entry name" value="Ribosomal_uL14"/>
</dbReference>
<dbReference type="PANTHER" id="PTHR11761">
    <property type="entry name" value="50S/60S RIBOSOMAL PROTEIN L14/L23"/>
    <property type="match status" value="1"/>
</dbReference>
<dbReference type="CDD" id="cd00337">
    <property type="entry name" value="Ribosomal_uL14"/>
    <property type="match status" value="1"/>
</dbReference>
<dbReference type="Pfam" id="PF00238">
    <property type="entry name" value="Ribosomal_L14"/>
    <property type="match status" value="1"/>
</dbReference>
<protein>
    <submittedName>
        <fullName evidence="3">LSU ribosomal protein L14p (L23e)</fullName>
    </submittedName>
</protein>
<evidence type="ECO:0000313" key="3">
    <source>
        <dbReference type="EMBL" id="VAW12088.1"/>
    </source>
</evidence>
<keyword evidence="1 3" id="KW-0689">Ribosomal protein</keyword>